<feature type="compositionally biased region" description="Polar residues" evidence="11">
    <location>
        <begin position="345"/>
        <end position="360"/>
    </location>
</feature>
<dbReference type="Gene3D" id="3.70.10.10">
    <property type="match status" value="1"/>
</dbReference>
<feature type="transmembrane region" description="Helical" evidence="12">
    <location>
        <begin position="25"/>
        <end position="44"/>
    </location>
</feature>
<feature type="transmembrane region" description="Helical" evidence="12">
    <location>
        <begin position="51"/>
        <end position="77"/>
    </location>
</feature>
<dbReference type="GeneID" id="37074914"/>
<dbReference type="Proteomes" id="UP000248349">
    <property type="component" value="Unassembled WGS sequence"/>
</dbReference>
<dbReference type="PANTHER" id="PTHR10870:SF0">
    <property type="entry name" value="CELL CYCLE CHECKPOINT PROTEIN RAD1"/>
    <property type="match status" value="1"/>
</dbReference>
<dbReference type="Pfam" id="PF05251">
    <property type="entry name" value="Ost5"/>
    <property type="match status" value="1"/>
</dbReference>
<organism evidence="13 14">
    <name type="scientific">Aspergillus saccharolyticus JOP 1030-1</name>
    <dbReference type="NCBI Taxonomy" id="1450539"/>
    <lineage>
        <taxon>Eukaryota</taxon>
        <taxon>Fungi</taxon>
        <taxon>Dikarya</taxon>
        <taxon>Ascomycota</taxon>
        <taxon>Pezizomycotina</taxon>
        <taxon>Eurotiomycetes</taxon>
        <taxon>Eurotiomycetidae</taxon>
        <taxon>Eurotiales</taxon>
        <taxon>Aspergillaceae</taxon>
        <taxon>Aspergillus</taxon>
        <taxon>Aspergillus subgen. Circumdati</taxon>
    </lineage>
</organism>
<evidence type="ECO:0000256" key="11">
    <source>
        <dbReference type="SAM" id="MobiDB-lite"/>
    </source>
</evidence>
<sequence>MSLNLVWEAASASPYSPLIAKDSQFFVGFSLLLAAFILTGLFGLNRSFTSIAFFGVPAALAFGFGAVYMICAVGVYLPPLIPHVPYPGQAGGNMADAEPIFTAVSSNAHHLYTLLQCIGFAPKATVQITPDGIRFSVEEARTVQGLAFLDKALFTSYTFNPPAAPTTTRHDNDDEEHDPDSPSADTDSNTTPTYYPCFEISLTALLETLKILGINDSMSGSSSGSRAGSVQPGGHSAFTTPALLLDRSCTLRYSTEGSPLSVTLTETGVKTTCELTTYEPEGGEIEIPLQRDAIIMKIIMRSAWLHNAITELAATDPSALKISASATQEPFFALSGAGGSISESTVEFSVENQAPESTTGHGPREGASADAAPRAKRARLAPTVTETFLVSPPSSMGSRIRQDYRFSAVQKAARAMAVANKVSIRGDRQGVLSLQFMIEFDVNGGSGARLHARGGLAPVVSFVDFRFVPLLDEDALL</sequence>
<dbReference type="GO" id="GO:0008250">
    <property type="term" value="C:oligosaccharyltransferase complex"/>
    <property type="evidence" value="ECO:0007669"/>
    <property type="project" value="InterPro"/>
</dbReference>
<evidence type="ECO:0000256" key="10">
    <source>
        <dbReference type="ARBA" id="ARBA00023242"/>
    </source>
</evidence>
<name>A0A318Z4R8_9EURO</name>
<keyword evidence="14" id="KW-1185">Reference proteome</keyword>
<evidence type="ECO:0000256" key="9">
    <source>
        <dbReference type="ARBA" id="ARBA00023204"/>
    </source>
</evidence>
<dbReference type="PANTHER" id="PTHR10870">
    <property type="entry name" value="CELL CYCLE CHECKPOINT PROTEIN RAD1"/>
    <property type="match status" value="1"/>
</dbReference>
<dbReference type="AlphaFoldDB" id="A0A318Z4R8"/>
<evidence type="ECO:0000256" key="12">
    <source>
        <dbReference type="SAM" id="Phobius"/>
    </source>
</evidence>
<keyword evidence="5 12" id="KW-0812">Transmembrane</keyword>
<keyword evidence="7 12" id="KW-1133">Transmembrane helix</keyword>
<dbReference type="RefSeq" id="XP_025428058.1">
    <property type="nucleotide sequence ID" value="XM_025573686.1"/>
</dbReference>
<keyword evidence="9" id="KW-0234">DNA repair</keyword>
<evidence type="ECO:0000256" key="7">
    <source>
        <dbReference type="ARBA" id="ARBA00022989"/>
    </source>
</evidence>
<evidence type="ECO:0000256" key="1">
    <source>
        <dbReference type="ARBA" id="ARBA00004123"/>
    </source>
</evidence>
<keyword evidence="8 12" id="KW-0472">Membrane</keyword>
<evidence type="ECO:0000313" key="13">
    <source>
        <dbReference type="EMBL" id="PYH42076.1"/>
    </source>
</evidence>
<dbReference type="InterPro" id="IPR007915">
    <property type="entry name" value="TMEM258/Ost5"/>
</dbReference>
<gene>
    <name evidence="13" type="ORF">BP01DRAFT_347433</name>
</gene>
<comment type="subcellular location">
    <subcellularLocation>
        <location evidence="2">Membrane</location>
        <topology evidence="2">Multi-pass membrane protein</topology>
    </subcellularLocation>
    <subcellularLocation>
        <location evidence="1">Nucleus</location>
    </subcellularLocation>
</comment>
<dbReference type="InterPro" id="IPR003021">
    <property type="entry name" value="Rad1_Rec1_Rad17"/>
</dbReference>
<dbReference type="GO" id="GO:0030896">
    <property type="term" value="C:checkpoint clamp complex"/>
    <property type="evidence" value="ECO:0007669"/>
    <property type="project" value="TreeGrafter"/>
</dbReference>
<dbReference type="EMBL" id="KZ821255">
    <property type="protein sequence ID" value="PYH42076.1"/>
    <property type="molecule type" value="Genomic_DNA"/>
</dbReference>
<evidence type="ECO:0000256" key="5">
    <source>
        <dbReference type="ARBA" id="ARBA00022692"/>
    </source>
</evidence>
<dbReference type="PRINTS" id="PR01245">
    <property type="entry name" value="RAD1REC1"/>
</dbReference>
<dbReference type="GO" id="GO:0000077">
    <property type="term" value="P:DNA damage checkpoint signaling"/>
    <property type="evidence" value="ECO:0007669"/>
    <property type="project" value="InterPro"/>
</dbReference>
<evidence type="ECO:0000256" key="8">
    <source>
        <dbReference type="ARBA" id="ARBA00023136"/>
    </source>
</evidence>
<protein>
    <submittedName>
        <fullName evidence="13">Rad1-domain-containing protein</fullName>
    </submittedName>
</protein>
<evidence type="ECO:0000256" key="3">
    <source>
        <dbReference type="ARBA" id="ARBA00009825"/>
    </source>
</evidence>
<keyword evidence="6" id="KW-0227">DNA damage</keyword>
<comment type="similarity">
    <text evidence="3">Belongs to the OST5 family.</text>
</comment>
<dbReference type="Pfam" id="PF02144">
    <property type="entry name" value="Rad1"/>
    <property type="match status" value="1"/>
</dbReference>
<accession>A0A318Z4R8</accession>
<evidence type="ECO:0000256" key="2">
    <source>
        <dbReference type="ARBA" id="ARBA00004141"/>
    </source>
</evidence>
<feature type="region of interest" description="Disordered" evidence="11">
    <location>
        <begin position="163"/>
        <end position="190"/>
    </location>
</feature>
<comment type="similarity">
    <text evidence="4">Belongs to the rad1 family.</text>
</comment>
<feature type="region of interest" description="Disordered" evidence="11">
    <location>
        <begin position="345"/>
        <end position="376"/>
    </location>
</feature>
<dbReference type="OrthoDB" id="337581at2759"/>
<proteinExistence type="inferred from homology"/>
<keyword evidence="10" id="KW-0539">Nucleus</keyword>
<dbReference type="STRING" id="1450539.A0A318Z4R8"/>
<evidence type="ECO:0000256" key="6">
    <source>
        <dbReference type="ARBA" id="ARBA00022763"/>
    </source>
</evidence>
<evidence type="ECO:0000256" key="4">
    <source>
        <dbReference type="ARBA" id="ARBA00010991"/>
    </source>
</evidence>
<dbReference type="GO" id="GO:0006281">
    <property type="term" value="P:DNA repair"/>
    <property type="evidence" value="ECO:0007669"/>
    <property type="project" value="UniProtKB-KW"/>
</dbReference>
<reference evidence="13 14" key="1">
    <citation type="submission" date="2016-12" db="EMBL/GenBank/DDBJ databases">
        <title>The genomes of Aspergillus section Nigri reveals drivers in fungal speciation.</title>
        <authorList>
            <consortium name="DOE Joint Genome Institute"/>
            <person name="Vesth T.C."/>
            <person name="Nybo J."/>
            <person name="Theobald S."/>
            <person name="Brandl J."/>
            <person name="Frisvad J.C."/>
            <person name="Nielsen K.F."/>
            <person name="Lyhne E.K."/>
            <person name="Kogle M.E."/>
            <person name="Kuo A."/>
            <person name="Riley R."/>
            <person name="Clum A."/>
            <person name="Nolan M."/>
            <person name="Lipzen A."/>
            <person name="Salamov A."/>
            <person name="Henrissat B."/>
            <person name="Wiebenga A."/>
            <person name="De Vries R.P."/>
            <person name="Grigoriev I.V."/>
            <person name="Mortensen U.H."/>
            <person name="Andersen M.R."/>
            <person name="Baker S.E."/>
        </authorList>
    </citation>
    <scope>NUCLEOTIDE SEQUENCE [LARGE SCALE GENOMIC DNA]</scope>
    <source>
        <strain evidence="13 14">JOP 1030-1</strain>
    </source>
</reference>
<evidence type="ECO:0000313" key="14">
    <source>
        <dbReference type="Proteomes" id="UP000248349"/>
    </source>
</evidence>